<keyword evidence="2" id="KW-0812">Transmembrane</keyword>
<dbReference type="EMBL" id="JBHTLY010000004">
    <property type="protein sequence ID" value="MFD1202154.1"/>
    <property type="molecule type" value="Genomic_DNA"/>
</dbReference>
<evidence type="ECO:0000256" key="2">
    <source>
        <dbReference type="SAM" id="Phobius"/>
    </source>
</evidence>
<feature type="transmembrane region" description="Helical" evidence="2">
    <location>
        <begin position="64"/>
        <end position="96"/>
    </location>
</feature>
<protein>
    <submittedName>
        <fullName evidence="3">DUF4190 domain-containing protein</fullName>
    </submittedName>
</protein>
<feature type="region of interest" description="Disordered" evidence="1">
    <location>
        <begin position="1"/>
        <end position="55"/>
    </location>
</feature>
<organism evidence="3 4">
    <name type="scientific">Leucobacter albus</name>
    <dbReference type="NCBI Taxonomy" id="272210"/>
    <lineage>
        <taxon>Bacteria</taxon>
        <taxon>Bacillati</taxon>
        <taxon>Actinomycetota</taxon>
        <taxon>Actinomycetes</taxon>
        <taxon>Micrococcales</taxon>
        <taxon>Microbacteriaceae</taxon>
        <taxon>Leucobacter</taxon>
    </lineage>
</organism>
<dbReference type="Proteomes" id="UP001597181">
    <property type="component" value="Unassembled WGS sequence"/>
</dbReference>
<accession>A0ABW3TPH1</accession>
<keyword evidence="2" id="KW-0472">Membrane</keyword>
<feature type="compositionally biased region" description="Polar residues" evidence="1">
    <location>
        <begin position="1"/>
        <end position="10"/>
    </location>
</feature>
<proteinExistence type="predicted"/>
<gene>
    <name evidence="3" type="ORF">ACFQ3U_09660</name>
</gene>
<evidence type="ECO:0000256" key="1">
    <source>
        <dbReference type="SAM" id="MobiDB-lite"/>
    </source>
</evidence>
<keyword evidence="2" id="KW-1133">Transmembrane helix</keyword>
<evidence type="ECO:0000313" key="4">
    <source>
        <dbReference type="Proteomes" id="UP001597181"/>
    </source>
</evidence>
<name>A0ABW3TPH1_9MICO</name>
<keyword evidence="4" id="KW-1185">Reference proteome</keyword>
<comment type="caution">
    <text evidence="3">The sequence shown here is derived from an EMBL/GenBank/DDBJ whole genome shotgun (WGS) entry which is preliminary data.</text>
</comment>
<sequence length="144" mass="14730">MTTDALTGQLTGPVAGPVAQVDPGASQPPAVPGYHPPTAQSSYPQAPHYAAPTEPQPGAHSYGFAIASFVIGIASIISGWTLIAPIVGLILGIIALRRYTAERTLALWGVWLNGVVLAFAALGIVALIALTSFGLFAGTFAFGF</sequence>
<feature type="transmembrane region" description="Helical" evidence="2">
    <location>
        <begin position="108"/>
        <end position="141"/>
    </location>
</feature>
<dbReference type="RefSeq" id="WP_343961318.1">
    <property type="nucleotide sequence ID" value="NZ_BAAAKZ010000010.1"/>
</dbReference>
<evidence type="ECO:0000313" key="3">
    <source>
        <dbReference type="EMBL" id="MFD1202154.1"/>
    </source>
</evidence>
<reference evidence="4" key="1">
    <citation type="journal article" date="2019" name="Int. J. Syst. Evol. Microbiol.">
        <title>The Global Catalogue of Microorganisms (GCM) 10K type strain sequencing project: providing services to taxonomists for standard genome sequencing and annotation.</title>
        <authorList>
            <consortium name="The Broad Institute Genomics Platform"/>
            <consortium name="The Broad Institute Genome Sequencing Center for Infectious Disease"/>
            <person name="Wu L."/>
            <person name="Ma J."/>
        </authorList>
    </citation>
    <scope>NUCLEOTIDE SEQUENCE [LARGE SCALE GENOMIC DNA]</scope>
    <source>
        <strain evidence="4">CCUG 50213</strain>
    </source>
</reference>